<dbReference type="EMBL" id="JBGFFE010000007">
    <property type="protein sequence ID" value="MEY8763358.1"/>
    <property type="molecule type" value="Genomic_DNA"/>
</dbReference>
<evidence type="ECO:0000313" key="1">
    <source>
        <dbReference type="EMBL" id="MEY8763358.1"/>
    </source>
</evidence>
<evidence type="ECO:0000313" key="2">
    <source>
        <dbReference type="Proteomes" id="UP001565220"/>
    </source>
</evidence>
<organism evidence="1 2">
    <name type="scientific">Clostridium lapidicellarium</name>
    <dbReference type="NCBI Taxonomy" id="3240931"/>
    <lineage>
        <taxon>Bacteria</taxon>
        <taxon>Bacillati</taxon>
        <taxon>Bacillota</taxon>
        <taxon>Clostridia</taxon>
        <taxon>Eubacteriales</taxon>
        <taxon>Clostridiaceae</taxon>
        <taxon>Clostridium</taxon>
    </lineage>
</organism>
<name>A0ABV4DWD5_9CLOT</name>
<sequence>MGYEVLNYKENKVDLVRIGGTEQLITSIEFNLKVTQNEKTVIIPYNIQIPRGFILTTDLWDFIEKEAKKIAELIK</sequence>
<dbReference type="RefSeq" id="WP_369868762.1">
    <property type="nucleotide sequence ID" value="NZ_JBGFFE010000007.1"/>
</dbReference>
<proteinExistence type="predicted"/>
<evidence type="ECO:0008006" key="3">
    <source>
        <dbReference type="Google" id="ProtNLM"/>
    </source>
</evidence>
<accession>A0ABV4DWD5</accession>
<comment type="caution">
    <text evidence="1">The sequence shown here is derived from an EMBL/GenBank/DDBJ whole genome shotgun (WGS) entry which is preliminary data.</text>
</comment>
<keyword evidence="2" id="KW-1185">Reference proteome</keyword>
<dbReference type="Proteomes" id="UP001565220">
    <property type="component" value="Unassembled WGS sequence"/>
</dbReference>
<reference evidence="1 2" key="1">
    <citation type="submission" date="2024-08" db="EMBL/GenBank/DDBJ databases">
        <title>Clostridium lapicellarii sp. nov., and Clostridium renhuaiense sp. nov., two species isolated from the mud in a fermentation cellar used for producing sauce-flavour Chinese liquors.</title>
        <authorList>
            <person name="Yang F."/>
            <person name="Wang H."/>
            <person name="Chen L.Q."/>
            <person name="Zhou N."/>
            <person name="Lu J.J."/>
            <person name="Pu X.X."/>
            <person name="Wan B."/>
            <person name="Wang L."/>
            <person name="Liu S.J."/>
        </authorList>
    </citation>
    <scope>NUCLEOTIDE SEQUENCE [LARGE SCALE GENOMIC DNA]</scope>
    <source>
        <strain evidence="1 2">MT-113</strain>
    </source>
</reference>
<protein>
    <recommendedName>
        <fullName evidence="3">Phage protein</fullName>
    </recommendedName>
</protein>
<gene>
    <name evidence="1" type="ORF">AB8S09_06850</name>
</gene>